<evidence type="ECO:0000256" key="8">
    <source>
        <dbReference type="HAMAP-Rule" id="MF_02003"/>
    </source>
</evidence>
<dbReference type="CDD" id="cd00818">
    <property type="entry name" value="IleRS_core"/>
    <property type="match status" value="1"/>
</dbReference>
<evidence type="ECO:0000256" key="6">
    <source>
        <dbReference type="ARBA" id="ARBA00025217"/>
    </source>
</evidence>
<comment type="function">
    <text evidence="6 8">Catalyzes the attachment of isoleucine to tRNA(Ile). As IleRS can inadvertently accommodate and process structurally similar amino acids such as valine, to avoid such errors it has two additional distinct tRNA(Ile)-dependent editing activities. One activity is designated as 'pretransfer' editing and involves the hydrolysis of activated Val-AMP. The other activity is designated 'posttransfer' editing and involves deacylation of mischarged Val-tRNA(Ile).</text>
</comment>
<feature type="binding site" evidence="8">
    <location>
        <position position="594"/>
    </location>
    <ligand>
        <name>ATP</name>
        <dbReference type="ChEBI" id="CHEBI:30616"/>
    </ligand>
</feature>
<feature type="domain" description="Aminoacyl-tRNA synthetase class Ia" evidence="9">
    <location>
        <begin position="17"/>
        <end position="625"/>
    </location>
</feature>
<evidence type="ECO:0000313" key="12">
    <source>
        <dbReference type="Proteomes" id="UP001589830"/>
    </source>
</evidence>
<evidence type="ECO:0000256" key="1">
    <source>
        <dbReference type="ARBA" id="ARBA00022598"/>
    </source>
</evidence>
<dbReference type="InterPro" id="IPR033709">
    <property type="entry name" value="Anticodon_Ile_ABEc"/>
</dbReference>
<comment type="catalytic activity">
    <reaction evidence="7 8">
        <text>tRNA(Ile) + L-isoleucine + ATP = L-isoleucyl-tRNA(Ile) + AMP + diphosphate</text>
        <dbReference type="Rhea" id="RHEA:11060"/>
        <dbReference type="Rhea" id="RHEA-COMP:9666"/>
        <dbReference type="Rhea" id="RHEA-COMP:9695"/>
        <dbReference type="ChEBI" id="CHEBI:30616"/>
        <dbReference type="ChEBI" id="CHEBI:33019"/>
        <dbReference type="ChEBI" id="CHEBI:58045"/>
        <dbReference type="ChEBI" id="CHEBI:78442"/>
        <dbReference type="ChEBI" id="CHEBI:78528"/>
        <dbReference type="ChEBI" id="CHEBI:456215"/>
        <dbReference type="EC" id="6.1.1.5"/>
    </reaction>
</comment>
<evidence type="ECO:0000256" key="7">
    <source>
        <dbReference type="ARBA" id="ARBA00048359"/>
    </source>
</evidence>
<keyword evidence="8" id="KW-0479">Metal-binding</keyword>
<keyword evidence="4 8" id="KW-0648">Protein biosynthesis</keyword>
<keyword evidence="8" id="KW-0862">Zinc</keyword>
<dbReference type="Gene3D" id="3.40.50.620">
    <property type="entry name" value="HUPs"/>
    <property type="match status" value="2"/>
</dbReference>
<dbReference type="SUPFAM" id="SSF50677">
    <property type="entry name" value="ValRS/IleRS/LeuRS editing domain"/>
    <property type="match status" value="1"/>
</dbReference>
<comment type="similarity">
    <text evidence="8">Belongs to the class-I aminoacyl-tRNA synthetase family. IleS type 2 subfamily.</text>
</comment>
<comment type="domain">
    <text evidence="8">IleRS has two distinct active sites: one for aminoacylation and one for editing. The misactivated valine is translocated from the active site to the editing site, which sterically excludes the correctly activated isoleucine. The single editing site contains two valyl binding pockets, one specific for each substrate (Val-AMP or Val-tRNA(Ile)).</text>
</comment>
<dbReference type="Pfam" id="PF00133">
    <property type="entry name" value="tRNA-synt_1"/>
    <property type="match status" value="1"/>
</dbReference>
<dbReference type="InterPro" id="IPR014729">
    <property type="entry name" value="Rossmann-like_a/b/a_fold"/>
</dbReference>
<comment type="cofactor">
    <cofactor evidence="8">
        <name>Zn(2+)</name>
        <dbReference type="ChEBI" id="CHEBI:29105"/>
    </cofactor>
</comment>
<keyword evidence="2 8" id="KW-0547">Nucleotide-binding</keyword>
<dbReference type="EC" id="6.1.1.5" evidence="8"/>
<evidence type="ECO:0000256" key="2">
    <source>
        <dbReference type="ARBA" id="ARBA00022741"/>
    </source>
</evidence>
<dbReference type="PANTHER" id="PTHR42780:SF1">
    <property type="entry name" value="ISOLEUCINE--TRNA LIGASE, CYTOPLASMIC"/>
    <property type="match status" value="1"/>
</dbReference>
<keyword evidence="12" id="KW-1185">Reference proteome</keyword>
<dbReference type="CDD" id="cd07961">
    <property type="entry name" value="Anticodon_Ia_Ile_ABEc"/>
    <property type="match status" value="1"/>
</dbReference>
<comment type="subunit">
    <text evidence="8">Monomer.</text>
</comment>
<dbReference type="Gene3D" id="1.10.730.10">
    <property type="entry name" value="Isoleucyl-tRNA Synthetase, Domain 1"/>
    <property type="match status" value="1"/>
</dbReference>
<evidence type="ECO:0000256" key="4">
    <source>
        <dbReference type="ARBA" id="ARBA00022917"/>
    </source>
</evidence>
<accession>A0ABV6Q4T3</accession>
<dbReference type="EMBL" id="JBHLTW010000045">
    <property type="protein sequence ID" value="MFC0596592.1"/>
    <property type="molecule type" value="Genomic_DNA"/>
</dbReference>
<protein>
    <recommendedName>
        <fullName evidence="8">Isoleucine--tRNA ligase</fullName>
        <ecNumber evidence="8">6.1.1.5</ecNumber>
    </recommendedName>
    <alternativeName>
        <fullName evidence="8">Isoleucyl-tRNA synthetase</fullName>
        <shortName evidence="8">IleRS</shortName>
    </alternativeName>
</protein>
<name>A0ABV6Q4T3_9DEIN</name>
<gene>
    <name evidence="8 11" type="primary">ileS</name>
    <name evidence="11" type="ORF">ACFFFP_10535</name>
</gene>
<organism evidence="11 12">
    <name type="scientific">Thermus composti</name>
    <dbReference type="NCBI Taxonomy" id="532059"/>
    <lineage>
        <taxon>Bacteria</taxon>
        <taxon>Thermotogati</taxon>
        <taxon>Deinococcota</taxon>
        <taxon>Deinococci</taxon>
        <taxon>Thermales</taxon>
        <taxon>Thermaceae</taxon>
        <taxon>Thermus</taxon>
    </lineage>
</organism>
<dbReference type="InterPro" id="IPR002300">
    <property type="entry name" value="aa-tRNA-synth_Ia"/>
</dbReference>
<proteinExistence type="inferred from homology"/>
<feature type="domain" description="Methionyl/Valyl/Leucyl/Isoleucyl-tRNA synthetase anticodon-binding" evidence="10">
    <location>
        <begin position="677"/>
        <end position="829"/>
    </location>
</feature>
<dbReference type="PRINTS" id="PR00984">
    <property type="entry name" value="TRNASYNTHILE"/>
</dbReference>
<evidence type="ECO:0000313" key="11">
    <source>
        <dbReference type="EMBL" id="MFC0596592.1"/>
    </source>
</evidence>
<keyword evidence="8" id="KW-0963">Cytoplasm</keyword>
<dbReference type="InterPro" id="IPR013155">
    <property type="entry name" value="M/V/L/I-tRNA-synth_anticd-bd"/>
</dbReference>
<dbReference type="PANTHER" id="PTHR42780">
    <property type="entry name" value="SOLEUCYL-TRNA SYNTHETASE"/>
    <property type="match status" value="1"/>
</dbReference>
<evidence type="ECO:0000259" key="10">
    <source>
        <dbReference type="Pfam" id="PF08264"/>
    </source>
</evidence>
<dbReference type="HAMAP" id="MF_02003">
    <property type="entry name" value="Ile_tRNA_synth_type2"/>
    <property type="match status" value="1"/>
</dbReference>
<evidence type="ECO:0000256" key="3">
    <source>
        <dbReference type="ARBA" id="ARBA00022840"/>
    </source>
</evidence>
<comment type="subcellular location">
    <subcellularLocation>
        <location evidence="8">Cytoplasm</location>
    </subcellularLocation>
</comment>
<feature type="short sequence motif" description="'HIGH' region" evidence="8">
    <location>
        <begin position="47"/>
        <end position="57"/>
    </location>
</feature>
<dbReference type="InterPro" id="IPR009080">
    <property type="entry name" value="tRNAsynth_Ia_anticodon-bd"/>
</dbReference>
<dbReference type="SUPFAM" id="SSF47323">
    <property type="entry name" value="Anticodon-binding domain of a subclass of class I aminoacyl-tRNA synthetases"/>
    <property type="match status" value="1"/>
</dbReference>
<dbReference type="InterPro" id="IPR002301">
    <property type="entry name" value="Ile-tRNA-ligase"/>
</dbReference>
<feature type="short sequence motif" description="'KMSKS' region" evidence="8">
    <location>
        <begin position="591"/>
        <end position="595"/>
    </location>
</feature>
<dbReference type="Pfam" id="PF19302">
    <property type="entry name" value="DUF5915"/>
    <property type="match status" value="1"/>
</dbReference>
<keyword evidence="1 8" id="KW-0436">Ligase</keyword>
<dbReference type="GO" id="GO:0004822">
    <property type="term" value="F:isoleucine-tRNA ligase activity"/>
    <property type="evidence" value="ECO:0007669"/>
    <property type="project" value="UniProtKB-EC"/>
</dbReference>
<dbReference type="SUPFAM" id="SSF52374">
    <property type="entry name" value="Nucleotidylyl transferase"/>
    <property type="match status" value="1"/>
</dbReference>
<dbReference type="NCBIfam" id="TIGR00392">
    <property type="entry name" value="ileS"/>
    <property type="match status" value="1"/>
</dbReference>
<evidence type="ECO:0000256" key="5">
    <source>
        <dbReference type="ARBA" id="ARBA00023146"/>
    </source>
</evidence>
<dbReference type="RefSeq" id="WP_188846027.1">
    <property type="nucleotide sequence ID" value="NZ_BMPJ01000004.1"/>
</dbReference>
<dbReference type="Pfam" id="PF08264">
    <property type="entry name" value="Anticodon_1"/>
    <property type="match status" value="1"/>
</dbReference>
<dbReference type="InterPro" id="IPR009008">
    <property type="entry name" value="Val/Leu/Ile-tRNA-synth_edit"/>
</dbReference>
<sequence>MFKEVGEPNFPALEEEILAFWKRERIFEKSVENRKGRPRYTVYEGPPTANGLPHVGHAQARSYKDLFPRYKTMRGYYVPRRAGWDTHGLPVELEVEKKLGLKSKREIEAYGIARFNEACRQSVFTYEKEWEAFTERIAYWVDLKGAYATLEPTYIESIWWSLKNLFDRGLLYRDHKVVPYCPRCGTPLSSHELALGYKEITDPSVYVRLPLKAPGRLGLEKASLLVWTTTPWTLPGNVAAAVHPEYTYAAFQVGEEVLILEEGLGKRLLGEEVPVLKTFLGKDLEGLAYEPPYPQALERGYFVVLADYVSREDGTGIVHQAPAFGAEDLETARAYGLPLLKTVDEEGKLLVEPFQGLFFREANRAILKDLRARGLLFKEESYLHSYPHCWRCSTPLMYYATESWFIKNTLFKDELIRKNQEINWVPPHIKEGRYGEWLKNLVDWALSRNRYWGTPLPIWVCQACGKEEAIGSFQELRERATKPLPEPFDPHRPHVDQVELSCACGGVMRRVPYVIDVWYDSGAMPFASLHYPFENQEEFRQSFPADFISEGIDQTRGWFNSLHQLGVMLFGSIAFKNVICHGLILDEKGQKMSKSKGNVVDPWDIIREFGADALRWYIYVSAPPEADRRFGPNLVRETVRDYFLTLWNVYSFFVTYANLDRPDLKNPPPPKERPEMDRWLLARLQELKHKVTEALEAYDPTTSSRAIRDFVVEDLSLWYVRRNRRRFWKNEDALDRESAYATLYEALLTVAQLSAPFTPYLAEVLWQNLARSVDEKAQESVHLTDWPEVEEALWDRELVAKMRAVLKVVDLARSARAKSGVKTRTPLPLLLVTAPTALEREGLRHFAREIAEELNVKEVRVLEPGEEVLSYRVLPNLKRLGPKYGKRVPKIREALEKEAERVAALALKGEAIPLEVEGEPLTLLPEEVLLEAQAPEGYEALEKEGYVAALKVEVTEDLRLEGLARDLIRHLQQARKDMGLKVSDRIRVGYEAEGPYLEALRRHGTWIAQEVLAQAFQEGTFPGFTTELADEEGRVRFSLERVEEVV</sequence>
<reference evidence="11 12" key="1">
    <citation type="submission" date="2024-09" db="EMBL/GenBank/DDBJ databases">
        <authorList>
            <person name="Sun Q."/>
            <person name="Mori K."/>
        </authorList>
    </citation>
    <scope>NUCLEOTIDE SEQUENCE [LARGE SCALE GENOMIC DNA]</scope>
    <source>
        <strain evidence="11 12">NCAIM B.02340</strain>
    </source>
</reference>
<keyword evidence="5 8" id="KW-0030">Aminoacyl-tRNA synthetase</keyword>
<evidence type="ECO:0000259" key="9">
    <source>
        <dbReference type="Pfam" id="PF00133"/>
    </source>
</evidence>
<dbReference type="InterPro" id="IPR023586">
    <property type="entry name" value="Ile-tRNA-ligase_type2"/>
</dbReference>
<comment type="caution">
    <text evidence="11">The sequence shown here is derived from an EMBL/GenBank/DDBJ whole genome shotgun (WGS) entry which is preliminary data.</text>
</comment>
<dbReference type="Proteomes" id="UP001589830">
    <property type="component" value="Unassembled WGS sequence"/>
</dbReference>
<keyword evidence="3 8" id="KW-0067">ATP-binding</keyword>